<evidence type="ECO:0000313" key="1">
    <source>
        <dbReference type="EMBL" id="MFC3199493.1"/>
    </source>
</evidence>
<proteinExistence type="predicted"/>
<gene>
    <name evidence="1" type="ORF">ACFOET_17860</name>
</gene>
<keyword evidence="2" id="KW-1185">Reference proteome</keyword>
<dbReference type="RefSeq" id="WP_379025180.1">
    <property type="nucleotide sequence ID" value="NZ_JBHRTA010000050.1"/>
</dbReference>
<accession>A0ABV7JT96</accession>
<dbReference type="Proteomes" id="UP001595526">
    <property type="component" value="Unassembled WGS sequence"/>
</dbReference>
<dbReference type="EMBL" id="JBHRTA010000050">
    <property type="protein sequence ID" value="MFC3199493.1"/>
    <property type="molecule type" value="Genomic_DNA"/>
</dbReference>
<organism evidence="1 2">
    <name type="scientific">Parapedobacter deserti</name>
    <dbReference type="NCBI Taxonomy" id="1912957"/>
    <lineage>
        <taxon>Bacteria</taxon>
        <taxon>Pseudomonadati</taxon>
        <taxon>Bacteroidota</taxon>
        <taxon>Sphingobacteriia</taxon>
        <taxon>Sphingobacteriales</taxon>
        <taxon>Sphingobacteriaceae</taxon>
        <taxon>Parapedobacter</taxon>
    </lineage>
</organism>
<protein>
    <submittedName>
        <fullName evidence="1">Uncharacterized protein</fullName>
    </submittedName>
</protein>
<evidence type="ECO:0000313" key="2">
    <source>
        <dbReference type="Proteomes" id="UP001595526"/>
    </source>
</evidence>
<reference evidence="2" key="1">
    <citation type="journal article" date="2019" name="Int. J. Syst. Evol. Microbiol.">
        <title>The Global Catalogue of Microorganisms (GCM) 10K type strain sequencing project: providing services to taxonomists for standard genome sequencing and annotation.</title>
        <authorList>
            <consortium name="The Broad Institute Genomics Platform"/>
            <consortium name="The Broad Institute Genome Sequencing Center for Infectious Disease"/>
            <person name="Wu L."/>
            <person name="Ma J."/>
        </authorList>
    </citation>
    <scope>NUCLEOTIDE SEQUENCE [LARGE SCALE GENOMIC DNA]</scope>
    <source>
        <strain evidence="2">KCTC 52416</strain>
    </source>
</reference>
<sequence>MNFQHQEMFLKYRTTIAGALVQMYGTDQQLADDLAFAGLTVQHQNYDWWDGI</sequence>
<comment type="caution">
    <text evidence="1">The sequence shown here is derived from an EMBL/GenBank/DDBJ whole genome shotgun (WGS) entry which is preliminary data.</text>
</comment>
<name>A0ABV7JT96_9SPHI</name>